<keyword evidence="8" id="KW-1003">Cell membrane</keyword>
<dbReference type="SUPFAM" id="SSF55486">
    <property type="entry name" value="Metalloproteases ('zincins'), catalytic domain"/>
    <property type="match status" value="1"/>
</dbReference>
<evidence type="ECO:0000256" key="30">
    <source>
        <dbReference type="ARBA" id="ARBA00023157"/>
    </source>
</evidence>
<dbReference type="PANTHER" id="PTHR46968:SF2">
    <property type="entry name" value="E3 UBIQUITIN-PROTEIN LIGASE RNF138"/>
    <property type="match status" value="1"/>
</dbReference>
<feature type="binding site" evidence="39">
    <location>
        <position position="1001"/>
    </location>
    <ligand>
        <name>Zn(2+)</name>
        <dbReference type="ChEBI" id="CHEBI:29105"/>
        <note>catalytic</note>
    </ligand>
</feature>
<dbReference type="Gene3D" id="2.60.120.200">
    <property type="match status" value="1"/>
</dbReference>
<dbReference type="InterPro" id="IPR013083">
    <property type="entry name" value="Znf_RING/FYVE/PHD"/>
</dbReference>
<keyword evidence="31" id="KW-0325">Glycoprotein</keyword>
<dbReference type="GO" id="GO:0035861">
    <property type="term" value="C:site of double-strand break"/>
    <property type="evidence" value="ECO:0007669"/>
    <property type="project" value="TreeGrafter"/>
</dbReference>
<name>A0A6B0QT77_9CETA</name>
<evidence type="ECO:0000256" key="33">
    <source>
        <dbReference type="ARBA" id="ARBA00023204"/>
    </source>
</evidence>
<keyword evidence="30" id="KW-1015">Disulfide bond</keyword>
<evidence type="ECO:0000256" key="26">
    <source>
        <dbReference type="ARBA" id="ARBA00023049"/>
    </source>
</evidence>
<dbReference type="PROSITE" id="PS51803">
    <property type="entry name" value="ZF_C2HC_RNF"/>
    <property type="match status" value="1"/>
</dbReference>
<dbReference type="PROSITE" id="PS51864">
    <property type="entry name" value="ASTACIN"/>
    <property type="match status" value="1"/>
</dbReference>
<dbReference type="Gene3D" id="2.60.210.10">
    <property type="entry name" value="Apoptosis, Tumor Necrosis Factor Receptor Associated Protein 2, Chain A"/>
    <property type="match status" value="1"/>
</dbReference>
<dbReference type="FunFam" id="3.30.40.10:FF:000267">
    <property type="entry name" value="E3 ubiquitin-protein ligase RNF138 isoform X1"/>
    <property type="match status" value="1"/>
</dbReference>
<evidence type="ECO:0000256" key="23">
    <source>
        <dbReference type="ARBA" id="ARBA00022833"/>
    </source>
</evidence>
<dbReference type="InterPro" id="IPR001506">
    <property type="entry name" value="Peptidase_M12A"/>
</dbReference>
<dbReference type="UniPathway" id="UPA00143"/>
<comment type="subunit">
    <text evidence="36">Interacts with NLK. Interacts with XRCC5/Ku80. Interacts with RBBP8/CtIP.</text>
</comment>
<keyword evidence="28 42" id="KW-0472">Membrane</keyword>
<dbReference type="SUPFAM" id="SSF49599">
    <property type="entry name" value="TRAF domain-like"/>
    <property type="match status" value="1"/>
</dbReference>
<evidence type="ECO:0000313" key="50">
    <source>
        <dbReference type="Proteomes" id="UP000322234"/>
    </source>
</evidence>
<dbReference type="FunFam" id="2.60.210.10:FF:000009">
    <property type="entry name" value="Meprin A subunit"/>
    <property type="match status" value="1"/>
</dbReference>
<dbReference type="PROSITE" id="PS00740">
    <property type="entry name" value="MAM_1"/>
    <property type="match status" value="1"/>
</dbReference>
<evidence type="ECO:0000256" key="40">
    <source>
        <dbReference type="RuleBase" id="RU361183"/>
    </source>
</evidence>
<dbReference type="InterPro" id="IPR000998">
    <property type="entry name" value="MAM_dom"/>
</dbReference>
<keyword evidence="18" id="KW-0732">Signal</keyword>
<keyword evidence="14" id="KW-0808">Transferase</keyword>
<comment type="catalytic activity">
    <reaction evidence="1">
        <text>S-ubiquitinyl-[E2 ubiquitin-conjugating enzyme]-L-cysteine + [acceptor protein]-L-lysine = [E2 ubiquitin-conjugating enzyme]-L-cysteine + N(6)-ubiquitinyl-[acceptor protein]-L-lysine.</text>
        <dbReference type="EC" id="2.3.2.27"/>
    </reaction>
</comment>
<dbReference type="Pfam" id="PF01400">
    <property type="entry name" value="Astacin"/>
    <property type="match status" value="1"/>
</dbReference>
<keyword evidence="13 39" id="KW-0645">Protease</keyword>
<keyword evidence="15" id="KW-0879">Wnt signaling pathway</keyword>
<sequence>MAEELSAATSYTEDDFYCPVCQEVLKTPVRTAACQHVFCRKCFLTAMRESGIHCPLCRGNVTRRERACPERALDLENIMRKFSGSCRCCAKQIKFYRMRHHYKSCKKYQDEYGVSSIIPNFQISQDSVGNSNRSETSASDNIETYQENTGSSGHPTFKCPLCQESNFTRQRLLDHCNSNHLFQIVPVTCPICVSLPWGDPSQVTRNFVSHLNQRHQFDYGEFVNLQLDEETQYQTAVEESFQKEISREKLISLVDKLDSSKRQVFYSTLVRFKFAVNPFFACVGIMFCLENVIFLQHLNVVMLINIQMLFKNSSLLAHSFLENLIDFLCSIIISSSFISSLMNDFALLYNPVNFPEIFHLPLKDLPLEPENFSRVIDILCTNLKMILDRFRPSLLFILKHIFLLFICRHQVESVVMKMQKLLGMASNYKRHSKRLVKTHVSSGILPLPTQVYPSSEERIWIEIKLAREIIGLSFSGVLCTAKRTIKFSPSRGSEGLSSATDAETQCSRVQFLPDGTSPGLRAAWDPVYLLLSFCCHLADSKESQALGFLFMNPCSFHTTWEKGRPGEDQEPEIEMFSRDPTSGSEMSLKNFPRGRDKTRVGFQLCFHNSEIRSEAVPEILRGKKIHFSKVLSYITLKLRVKLWEIRKQIVSKEKLPQEEEVLLLQSADLPEGSLRSKAIRYDVCLLRSKCCSEFHSSQLSAGSDSMTSWYLPWFLCSAALLLVSGMEFQNVNEIKFFFFLVSRGRQSTGSEKKAHQRKSQGHEIKLCSLQFHCCVTSFLTIRWKLENHSVFTKECDMYCCYRNNYSSENKRYHGRLIKTVIMNECLIMVFGSIAIDFFFFSEVFGIDFEDRVLRVPHTQQKKKKDDDVDNGLDRDIFDINEDLGLDLFEGDIILDEIQERNAIIGERYRWPHTIPYVLDDSLEMNARGVILKAFERYRLKSCIDFKPWSGEPNYISVFKGNGCWSSVGKQLTGIQELSIGEGCDKIATVQHEFLHALGFWHEQSRSDRNDYVSIIWNRIISGKERNFDFYDDQVIDSMNVPYDYSSVMHYGKTAFGNGSEPTIITRVPDFMDVIGQRMDFSDSDVLKLNQLYNCSSSLSFMESCDFELGNVCGMIQSSADSADWQRLSEVSEGPESDHSNMGRCRGSGFFMHFNSSSVNEGATAVLESRTLYPKRGFQCLQFFLYKSGSEDDQLNIYIREYSTAHLSRALTLVEQIKDIPSGSWQLYHVTLNATNKFRVVFEGVRGAGASLGGLSIDDINLSETRCPHHVWHIRNFTQLIGSPNGSFYSPPFYSSKGYAFQIYLNLDSLPKIGMYFHLISGANDDHLEWPCPWQQVTITILDQTPDIRQRMSKQQSLTTDPFLTIDNGNYFWDRPSKVGAQVIFPNGTQFQRGRGRGFPNFMSQEMLKSRDFIKGDDVYILLTVEDISHLNTQNDPLPTLNVNDLCTSFRCENDGICILQNGKAECRCRSGDDWWYMGERCEKRGSTRDTIVIATSSTAAVFALMLIITLVSVYCTRKKYQKEPSSRTVNTIMENPTRWAQATPEAHPEDPPFTVLQSGPGCPSAWRLEQGADGLHTVGYFLQCGGPVRFMVVAFVFWGFYRGRFVVRRQLLLWHKFKFQNNR</sequence>
<evidence type="ECO:0000256" key="12">
    <source>
        <dbReference type="ARBA" id="ARBA00022553"/>
    </source>
</evidence>
<evidence type="ECO:0000256" key="25">
    <source>
        <dbReference type="ARBA" id="ARBA00022989"/>
    </source>
</evidence>
<evidence type="ECO:0000256" key="14">
    <source>
        <dbReference type="ARBA" id="ARBA00022679"/>
    </source>
</evidence>
<evidence type="ECO:0000259" key="47">
    <source>
        <dbReference type="PROSITE" id="PS51803"/>
    </source>
</evidence>
<keyword evidence="50" id="KW-1185">Reference proteome</keyword>
<dbReference type="InterPro" id="IPR001841">
    <property type="entry name" value="Znf_RING"/>
</dbReference>
<evidence type="ECO:0000256" key="38">
    <source>
        <dbReference type="PROSITE-ProRule" id="PRU00175"/>
    </source>
</evidence>
<dbReference type="FunFam" id="2.10.25.10:FF:000363">
    <property type="entry name" value="Meprin A subunit"/>
    <property type="match status" value="1"/>
</dbReference>
<feature type="domain" description="MAM" evidence="44">
    <location>
        <begin position="1102"/>
        <end position="1268"/>
    </location>
</feature>
<dbReference type="InterPro" id="IPR013320">
    <property type="entry name" value="ConA-like_dom_sf"/>
</dbReference>
<dbReference type="Gene3D" id="2.10.25.10">
    <property type="entry name" value="Laminin"/>
    <property type="match status" value="1"/>
</dbReference>
<dbReference type="GO" id="GO:0016055">
    <property type="term" value="P:Wnt signaling pathway"/>
    <property type="evidence" value="ECO:0007669"/>
    <property type="project" value="UniProtKB-KW"/>
</dbReference>
<evidence type="ECO:0000256" key="3">
    <source>
        <dbReference type="ARBA" id="ARBA00004286"/>
    </source>
</evidence>
<evidence type="ECO:0000256" key="16">
    <source>
        <dbReference type="ARBA" id="ARBA00022692"/>
    </source>
</evidence>
<feature type="region of interest" description="Disordered" evidence="41">
    <location>
        <begin position="562"/>
        <end position="590"/>
    </location>
</feature>
<comment type="catalytic activity">
    <reaction evidence="34">
        <text>Hydrolysis of proteins, including azocasein, and peptides. Hydrolysis of 5-His-|-Leu-6, 6-Leu-|-Cys-7, 14-Ala-|-Leu-15 and 19-Cys-|-Gly-20 bonds in insulin B chain.</text>
        <dbReference type="EC" id="3.4.24.63"/>
    </reaction>
</comment>
<evidence type="ECO:0000256" key="22">
    <source>
        <dbReference type="ARBA" id="ARBA00022801"/>
    </source>
</evidence>
<proteinExistence type="predicted"/>
<feature type="domain" description="MATH" evidence="46">
    <location>
        <begin position="1266"/>
        <end position="1424"/>
    </location>
</feature>
<feature type="binding site" evidence="39">
    <location>
        <position position="995"/>
    </location>
    <ligand>
        <name>Zn(2+)</name>
        <dbReference type="ChEBI" id="CHEBI:29105"/>
        <note>catalytic</note>
    </ligand>
</feature>
<evidence type="ECO:0000256" key="7">
    <source>
        <dbReference type="ARBA" id="ARBA00022454"/>
    </source>
</evidence>
<evidence type="ECO:0000256" key="13">
    <source>
        <dbReference type="ARBA" id="ARBA00022670"/>
    </source>
</evidence>
<dbReference type="GO" id="GO:0006954">
    <property type="term" value="P:inflammatory response"/>
    <property type="evidence" value="ECO:0007669"/>
    <property type="project" value="UniProtKB-KW"/>
</dbReference>
<evidence type="ECO:0000256" key="9">
    <source>
        <dbReference type="ARBA" id="ARBA00022490"/>
    </source>
</evidence>
<dbReference type="SUPFAM" id="SSF49899">
    <property type="entry name" value="Concanavalin A-like lectins/glucanases"/>
    <property type="match status" value="1"/>
</dbReference>
<keyword evidence="9" id="KW-0963">Cytoplasm</keyword>
<dbReference type="SMART" id="SM00235">
    <property type="entry name" value="ZnMc"/>
    <property type="match status" value="1"/>
</dbReference>
<evidence type="ECO:0000256" key="20">
    <source>
        <dbReference type="ARBA" id="ARBA00022771"/>
    </source>
</evidence>
<feature type="domain" description="RING-type" evidence="45">
    <location>
        <begin position="18"/>
        <end position="58"/>
    </location>
</feature>
<evidence type="ECO:0000256" key="1">
    <source>
        <dbReference type="ARBA" id="ARBA00000900"/>
    </source>
</evidence>
<dbReference type="PROSITE" id="PS50089">
    <property type="entry name" value="ZF_RING_2"/>
    <property type="match status" value="1"/>
</dbReference>
<keyword evidence="12" id="KW-0597">Phosphoprotein</keyword>
<keyword evidence="19" id="KW-0227">DNA damage</keyword>
<dbReference type="FunFam" id="3.40.390.10:FF:000015">
    <property type="entry name" value="Meprin A subunit"/>
    <property type="match status" value="1"/>
</dbReference>
<evidence type="ECO:0000256" key="27">
    <source>
        <dbReference type="ARBA" id="ARBA00023125"/>
    </source>
</evidence>
<keyword evidence="11 37" id="KW-0245">EGF-like domain</keyword>
<keyword evidence="23 39" id="KW-0862">Zinc</keyword>
<dbReference type="InterPro" id="IPR008974">
    <property type="entry name" value="TRAF-like"/>
</dbReference>
<dbReference type="SMART" id="SM00061">
    <property type="entry name" value="MATH"/>
    <property type="match status" value="1"/>
</dbReference>
<feature type="transmembrane region" description="Helical" evidence="42">
    <location>
        <begin position="1491"/>
        <end position="1515"/>
    </location>
</feature>
<dbReference type="GO" id="GO:0005576">
    <property type="term" value="C:extracellular region"/>
    <property type="evidence" value="ECO:0007669"/>
    <property type="project" value="UniProtKB-SubCell"/>
</dbReference>
<dbReference type="Pfam" id="PF22486">
    <property type="entry name" value="MATH_2"/>
    <property type="match status" value="1"/>
</dbReference>
<dbReference type="InterPro" id="IPR034734">
    <property type="entry name" value="ZF_C2HC_RNF"/>
</dbReference>
<protein>
    <recommendedName>
        <fullName evidence="40">Metalloendopeptidase</fullName>
        <ecNumber evidence="40">3.4.24.-</ecNumber>
    </recommendedName>
</protein>
<keyword evidence="25 42" id="KW-1133">Transmembrane helix</keyword>
<keyword evidence="16 42" id="KW-0812">Transmembrane</keyword>
<dbReference type="CDD" id="cd16544">
    <property type="entry name" value="RING-HC_RNF138"/>
    <property type="match status" value="1"/>
</dbReference>
<dbReference type="FunFam" id="2.60.120.200:FF:000037">
    <property type="entry name" value="Meprin A subunit"/>
    <property type="match status" value="1"/>
</dbReference>
<evidence type="ECO:0000256" key="42">
    <source>
        <dbReference type="SAM" id="Phobius"/>
    </source>
</evidence>
<evidence type="ECO:0000256" key="2">
    <source>
        <dbReference type="ARBA" id="ARBA00004251"/>
    </source>
</evidence>
<evidence type="ECO:0000256" key="11">
    <source>
        <dbReference type="ARBA" id="ARBA00022536"/>
    </source>
</evidence>
<comment type="subunit">
    <text evidence="35">Homotetramer consisting of disulfide-linked beta subunits, or heterotetramer of two alpha and two beta subunits formed by non-covalent association of two disulfide-linked heterodimers. Interacts with MBL2 through its carbohydrate moiety. This interaction may inhibit its catalytic activity. Interacts with TSPAN8.</text>
</comment>
<dbReference type="GO" id="GO:0005737">
    <property type="term" value="C:cytoplasm"/>
    <property type="evidence" value="ECO:0007669"/>
    <property type="project" value="UniProtKB-SubCell"/>
</dbReference>
<dbReference type="GO" id="GO:0061630">
    <property type="term" value="F:ubiquitin protein ligase activity"/>
    <property type="evidence" value="ECO:0007669"/>
    <property type="project" value="UniProtKB-EC"/>
</dbReference>
<evidence type="ECO:0000256" key="36">
    <source>
        <dbReference type="ARBA" id="ARBA00064658"/>
    </source>
</evidence>
<comment type="subcellular location">
    <subcellularLocation>
        <location evidence="2">Cell membrane</location>
        <topology evidence="2">Single-pass type I membrane protein</topology>
    </subcellularLocation>
    <subcellularLocation>
        <location evidence="3">Chromosome</location>
    </subcellularLocation>
    <subcellularLocation>
        <location evidence="4">Cytoplasm</location>
    </subcellularLocation>
    <subcellularLocation>
        <location evidence="5">Secreted</location>
    </subcellularLocation>
</comment>
<evidence type="ECO:0000256" key="5">
    <source>
        <dbReference type="ARBA" id="ARBA00004613"/>
    </source>
</evidence>
<keyword evidence="26 39" id="KW-0482">Metalloprotease</keyword>
<dbReference type="SUPFAM" id="SSF57850">
    <property type="entry name" value="RING/U-box"/>
    <property type="match status" value="1"/>
</dbReference>
<dbReference type="InterPro" id="IPR000742">
    <property type="entry name" value="EGF"/>
</dbReference>
<comment type="pathway">
    <text evidence="6">Protein modification; protein ubiquitination.</text>
</comment>
<feature type="region of interest" description="Disordered" evidence="41">
    <location>
        <begin position="128"/>
        <end position="153"/>
    </location>
</feature>
<evidence type="ECO:0000256" key="39">
    <source>
        <dbReference type="PROSITE-ProRule" id="PRU01211"/>
    </source>
</evidence>
<dbReference type="GO" id="GO:0005634">
    <property type="term" value="C:nucleus"/>
    <property type="evidence" value="ECO:0007669"/>
    <property type="project" value="TreeGrafter"/>
</dbReference>
<comment type="caution">
    <text evidence="49">The sequence shown here is derived from an EMBL/GenBank/DDBJ whole genome shotgun (WGS) entry which is preliminary data.</text>
</comment>
<evidence type="ECO:0000256" key="21">
    <source>
        <dbReference type="ARBA" id="ARBA00022786"/>
    </source>
</evidence>
<evidence type="ECO:0000256" key="41">
    <source>
        <dbReference type="SAM" id="MobiDB-lite"/>
    </source>
</evidence>
<dbReference type="EC" id="3.4.24.-" evidence="40"/>
<keyword evidence="29" id="KW-0865">Zymogen</keyword>
<evidence type="ECO:0000256" key="35">
    <source>
        <dbReference type="ARBA" id="ARBA00061743"/>
    </source>
</evidence>
<keyword evidence="22 39" id="KW-0378">Hydrolase</keyword>
<reference evidence="49" key="1">
    <citation type="submission" date="2019-10" db="EMBL/GenBank/DDBJ databases">
        <title>The sequence and de novo assembly of the wild yak genome.</title>
        <authorList>
            <person name="Liu Y."/>
        </authorList>
    </citation>
    <scope>NUCLEOTIDE SEQUENCE [LARGE SCALE GENOMIC DNA]</scope>
    <source>
        <strain evidence="49">WY2019</strain>
    </source>
</reference>
<keyword evidence="24" id="KW-0832">Ubl conjugation</keyword>
<dbReference type="Pfam" id="PF00629">
    <property type="entry name" value="MAM"/>
    <property type="match status" value="1"/>
</dbReference>
<evidence type="ECO:0000256" key="37">
    <source>
        <dbReference type="PROSITE-ProRule" id="PRU00076"/>
    </source>
</evidence>
<evidence type="ECO:0000259" key="46">
    <source>
        <dbReference type="PROSITE" id="PS50144"/>
    </source>
</evidence>
<feature type="domain" description="EGF-like" evidence="43">
    <location>
        <begin position="1442"/>
        <end position="1482"/>
    </location>
</feature>
<feature type="domain" description="C2HC RNF-type" evidence="47">
    <location>
        <begin position="86"/>
        <end position="105"/>
    </location>
</feature>
<dbReference type="GO" id="GO:0004222">
    <property type="term" value="F:metalloendopeptidase activity"/>
    <property type="evidence" value="ECO:0007669"/>
    <property type="project" value="UniProtKB-UniRule"/>
</dbReference>
<dbReference type="GO" id="GO:0010792">
    <property type="term" value="P:DNA double-strand break processing involved in repair via single-strand annealing"/>
    <property type="evidence" value="ECO:0007669"/>
    <property type="project" value="TreeGrafter"/>
</dbReference>
<dbReference type="InterPro" id="IPR008598">
    <property type="entry name" value="Di19_Zn-bd"/>
</dbReference>
<keyword evidence="32" id="KW-0395">Inflammatory response</keyword>
<feature type="binding site" evidence="39">
    <location>
        <position position="991"/>
    </location>
    <ligand>
        <name>Zn(2+)</name>
        <dbReference type="ChEBI" id="CHEBI:29105"/>
        <note>catalytic</note>
    </ligand>
</feature>
<dbReference type="GO" id="GO:0000724">
    <property type="term" value="P:double-strand break repair via homologous recombination"/>
    <property type="evidence" value="ECO:0007669"/>
    <property type="project" value="TreeGrafter"/>
</dbReference>
<evidence type="ECO:0000256" key="17">
    <source>
        <dbReference type="ARBA" id="ARBA00022723"/>
    </source>
</evidence>
<dbReference type="GO" id="GO:0003697">
    <property type="term" value="F:single-stranded DNA binding"/>
    <property type="evidence" value="ECO:0007669"/>
    <property type="project" value="TreeGrafter"/>
</dbReference>
<evidence type="ECO:0000313" key="49">
    <source>
        <dbReference type="EMBL" id="MXQ79851.1"/>
    </source>
</evidence>
<keyword evidence="27" id="KW-0238">DNA-binding</keyword>
<evidence type="ECO:0000256" key="19">
    <source>
        <dbReference type="ARBA" id="ARBA00022763"/>
    </source>
</evidence>
<evidence type="ECO:0000256" key="31">
    <source>
        <dbReference type="ARBA" id="ARBA00023180"/>
    </source>
</evidence>
<comment type="cofactor">
    <cofactor evidence="39 40">
        <name>Zn(2+)</name>
        <dbReference type="ChEBI" id="CHEBI:29105"/>
    </cofactor>
    <text evidence="39 40">Binds 1 zinc ion per subunit.</text>
</comment>
<evidence type="ECO:0000259" key="45">
    <source>
        <dbReference type="PROSITE" id="PS50089"/>
    </source>
</evidence>
<dbReference type="PANTHER" id="PTHR46968">
    <property type="entry name" value="E3 UBIQUITIN-PROTEIN LIGASE RNF138"/>
    <property type="match status" value="1"/>
</dbReference>
<dbReference type="InterPro" id="IPR052498">
    <property type="entry name" value="E3_ubiq-protein_ligase_RNF138"/>
</dbReference>
<evidence type="ECO:0000256" key="24">
    <source>
        <dbReference type="ARBA" id="ARBA00022843"/>
    </source>
</evidence>
<evidence type="ECO:0000256" key="18">
    <source>
        <dbReference type="ARBA" id="ARBA00022729"/>
    </source>
</evidence>
<dbReference type="Pfam" id="PF05605">
    <property type="entry name" value="zf-Di19"/>
    <property type="match status" value="1"/>
</dbReference>
<accession>A0A6B0QT77</accession>
<dbReference type="GO" id="GO:0006508">
    <property type="term" value="P:proteolysis"/>
    <property type="evidence" value="ECO:0007669"/>
    <property type="project" value="UniProtKB-KW"/>
</dbReference>
<keyword evidence="7" id="KW-0158">Chromosome</keyword>
<dbReference type="PROSITE" id="PS50144">
    <property type="entry name" value="MATH"/>
    <property type="match status" value="1"/>
</dbReference>
<dbReference type="SMART" id="SM00184">
    <property type="entry name" value="RING"/>
    <property type="match status" value="2"/>
</dbReference>
<gene>
    <name evidence="49" type="ORF">E5288_WYG006912</name>
</gene>
<evidence type="ECO:0000256" key="29">
    <source>
        <dbReference type="ARBA" id="ARBA00023145"/>
    </source>
</evidence>
<keyword evidence="20 38" id="KW-0863">Zinc-finger</keyword>
<dbReference type="GO" id="GO:0016567">
    <property type="term" value="P:protein ubiquitination"/>
    <property type="evidence" value="ECO:0007669"/>
    <property type="project" value="UniProtKB-UniPathway"/>
</dbReference>
<comment type="caution">
    <text evidence="37">Lacks conserved residue(s) required for the propagation of feature annotation.</text>
</comment>
<keyword evidence="21" id="KW-0833">Ubl conjugation pathway</keyword>
<evidence type="ECO:0000259" key="44">
    <source>
        <dbReference type="PROSITE" id="PS50060"/>
    </source>
</evidence>
<dbReference type="Gene3D" id="3.30.40.10">
    <property type="entry name" value="Zinc/RING finger domain, C3HC4 (zinc finger)"/>
    <property type="match status" value="1"/>
</dbReference>
<dbReference type="InterPro" id="IPR024079">
    <property type="entry name" value="MetalloPept_cat_dom_sf"/>
</dbReference>
<dbReference type="PROSITE" id="PS50026">
    <property type="entry name" value="EGF_3"/>
    <property type="match status" value="1"/>
</dbReference>
<dbReference type="Pfam" id="PF13923">
    <property type="entry name" value="zf-C3HC4_2"/>
    <property type="match status" value="1"/>
</dbReference>
<dbReference type="Pfam" id="PF18574">
    <property type="entry name" value="zf_C2HC_14"/>
    <property type="match status" value="1"/>
</dbReference>
<evidence type="ECO:0000259" key="48">
    <source>
        <dbReference type="PROSITE" id="PS51864"/>
    </source>
</evidence>
<evidence type="ECO:0000256" key="6">
    <source>
        <dbReference type="ARBA" id="ARBA00004906"/>
    </source>
</evidence>
<dbReference type="PRINTS" id="PR00020">
    <property type="entry name" value="MAMDOMAIN"/>
</dbReference>
<evidence type="ECO:0000259" key="43">
    <source>
        <dbReference type="PROSITE" id="PS50026"/>
    </source>
</evidence>
<feature type="active site" evidence="39">
    <location>
        <position position="992"/>
    </location>
</feature>
<dbReference type="SMART" id="SM00137">
    <property type="entry name" value="MAM"/>
    <property type="match status" value="1"/>
</dbReference>
<dbReference type="Gene3D" id="3.40.390.10">
    <property type="entry name" value="Collagenase (Catalytic Domain)"/>
    <property type="match status" value="1"/>
</dbReference>
<dbReference type="InterPro" id="IPR002083">
    <property type="entry name" value="MATH/TRAF_dom"/>
</dbReference>
<dbReference type="EMBL" id="VBQZ03000002">
    <property type="protein sequence ID" value="MXQ79851.1"/>
    <property type="molecule type" value="Genomic_DNA"/>
</dbReference>
<dbReference type="GO" id="GO:0005886">
    <property type="term" value="C:plasma membrane"/>
    <property type="evidence" value="ECO:0007669"/>
    <property type="project" value="UniProtKB-SubCell"/>
</dbReference>
<organism evidence="49 50">
    <name type="scientific">Bos mutus</name>
    <name type="common">wild yak</name>
    <dbReference type="NCBI Taxonomy" id="72004"/>
    <lineage>
        <taxon>Eukaryota</taxon>
        <taxon>Metazoa</taxon>
        <taxon>Chordata</taxon>
        <taxon>Craniata</taxon>
        <taxon>Vertebrata</taxon>
        <taxon>Euteleostomi</taxon>
        <taxon>Mammalia</taxon>
        <taxon>Eutheria</taxon>
        <taxon>Laurasiatheria</taxon>
        <taxon>Artiodactyla</taxon>
        <taxon>Ruminantia</taxon>
        <taxon>Pecora</taxon>
        <taxon>Bovidae</taxon>
        <taxon>Bovinae</taxon>
        <taxon>Bos</taxon>
    </lineage>
</organism>
<keyword evidence="33" id="KW-0234">DNA repair</keyword>
<keyword evidence="10" id="KW-0964">Secreted</keyword>
<evidence type="ECO:0000256" key="32">
    <source>
        <dbReference type="ARBA" id="ARBA00023198"/>
    </source>
</evidence>
<feature type="domain" description="Peptidase M12A" evidence="48">
    <location>
        <begin position="901"/>
        <end position="1095"/>
    </location>
</feature>
<dbReference type="PRINTS" id="PR00480">
    <property type="entry name" value="ASTACIN"/>
</dbReference>
<evidence type="ECO:0000256" key="8">
    <source>
        <dbReference type="ARBA" id="ARBA00022475"/>
    </source>
</evidence>
<dbReference type="InterPro" id="IPR006026">
    <property type="entry name" value="Peptidase_Metallo"/>
</dbReference>
<dbReference type="GO" id="GO:0008270">
    <property type="term" value="F:zinc ion binding"/>
    <property type="evidence" value="ECO:0007669"/>
    <property type="project" value="UniProtKB-UniRule"/>
</dbReference>
<dbReference type="CDD" id="cd06263">
    <property type="entry name" value="MAM"/>
    <property type="match status" value="1"/>
</dbReference>
<evidence type="ECO:0000256" key="28">
    <source>
        <dbReference type="ARBA" id="ARBA00023136"/>
    </source>
</evidence>
<evidence type="ECO:0000256" key="10">
    <source>
        <dbReference type="ARBA" id="ARBA00022525"/>
    </source>
</evidence>
<evidence type="ECO:0000256" key="34">
    <source>
        <dbReference type="ARBA" id="ARBA00051946"/>
    </source>
</evidence>
<keyword evidence="17 39" id="KW-0479">Metal-binding</keyword>
<evidence type="ECO:0000256" key="4">
    <source>
        <dbReference type="ARBA" id="ARBA00004496"/>
    </source>
</evidence>
<evidence type="ECO:0000256" key="15">
    <source>
        <dbReference type="ARBA" id="ARBA00022687"/>
    </source>
</evidence>
<dbReference type="PROSITE" id="PS50060">
    <property type="entry name" value="MAM_2"/>
    <property type="match status" value="1"/>
</dbReference>
<dbReference type="Proteomes" id="UP000322234">
    <property type="component" value="Unassembled WGS sequence"/>
</dbReference>